<accession>A0A3B0CAD5</accession>
<evidence type="ECO:0000313" key="3">
    <source>
        <dbReference type="Proteomes" id="UP000276603"/>
    </source>
</evidence>
<name>A0A3B0CAD5_9FLAO</name>
<evidence type="ECO:0008006" key="4">
    <source>
        <dbReference type="Google" id="ProtNLM"/>
    </source>
</evidence>
<dbReference type="EMBL" id="RBCJ01000001">
    <property type="protein sequence ID" value="RKN83435.1"/>
    <property type="molecule type" value="Genomic_DNA"/>
</dbReference>
<proteinExistence type="inferred from homology"/>
<dbReference type="RefSeq" id="WP_120710642.1">
    <property type="nucleotide sequence ID" value="NZ_RBCJ01000001.1"/>
</dbReference>
<evidence type="ECO:0000256" key="1">
    <source>
        <dbReference type="ARBA" id="ARBA00009820"/>
    </source>
</evidence>
<dbReference type="AlphaFoldDB" id="A0A3B0CAD5"/>
<dbReference type="Pfam" id="PF07676">
    <property type="entry name" value="PD40"/>
    <property type="match status" value="2"/>
</dbReference>
<reference evidence="2 3" key="1">
    <citation type="submission" date="2018-10" db="EMBL/GenBank/DDBJ databases">
        <title>Ulvibacterium marinum gen. nov., sp. nov., a novel marine bacterium of the family Flavobacteriaceae, isolated from a culture of the green alga Ulva prolifera.</title>
        <authorList>
            <person name="Zhang Z."/>
        </authorList>
    </citation>
    <scope>NUCLEOTIDE SEQUENCE [LARGE SCALE GENOMIC DNA]</scope>
    <source>
        <strain evidence="2 3">CCMM003</strain>
    </source>
</reference>
<evidence type="ECO:0000313" key="2">
    <source>
        <dbReference type="EMBL" id="RKN83435.1"/>
    </source>
</evidence>
<gene>
    <name evidence="2" type="ORF">D7Z94_06330</name>
</gene>
<dbReference type="InterPro" id="IPR011042">
    <property type="entry name" value="6-blade_b-propeller_TolB-like"/>
</dbReference>
<dbReference type="PANTHER" id="PTHR36842">
    <property type="entry name" value="PROTEIN TOLB HOMOLOG"/>
    <property type="match status" value="1"/>
</dbReference>
<dbReference type="OrthoDB" id="9815657at2"/>
<dbReference type="Proteomes" id="UP000276603">
    <property type="component" value="Unassembled WGS sequence"/>
</dbReference>
<comment type="caution">
    <text evidence="2">The sequence shown here is derived from an EMBL/GenBank/DDBJ whole genome shotgun (WGS) entry which is preliminary data.</text>
</comment>
<comment type="similarity">
    <text evidence="1">Belongs to the TolB family.</text>
</comment>
<sequence>MTHRILILALILSCFNLSCKENRDKTDTNNLEDSKMDSPKNEAELERRTVKNDSFPDLGPSFSPDGSKIAFYSYINSEWNVSRIYLMNSDGTEVRELTKKDTLGFHTEPIWSPDGRRIAYTSFLEEGARMMTIDRNGDNLKKLVSVSENGFHMFSSWDPAGDGYYFFHWPAGEGFRPDAYHAMGDKITRLSTDGITNRPQVAANGTLYLSKIIDLEKNLYSKHILDRNSGKVTDVPNLEGWFIVENHVIKQKDHDEGTTFILEDLEGNDIRELGTVPYRSVMFGKTDPEVNYVAYNTSFDDGSEIHLLEVASGKLIKLTQNE</sequence>
<protein>
    <recommendedName>
        <fullName evidence="4">DUF5050 domain-containing protein</fullName>
    </recommendedName>
</protein>
<dbReference type="SUPFAM" id="SSF69304">
    <property type="entry name" value="Tricorn protease N-terminal domain"/>
    <property type="match status" value="1"/>
</dbReference>
<dbReference type="Gene3D" id="2.120.10.30">
    <property type="entry name" value="TolB, C-terminal domain"/>
    <property type="match status" value="1"/>
</dbReference>
<dbReference type="InterPro" id="IPR011659">
    <property type="entry name" value="WD40"/>
</dbReference>
<organism evidence="2 3">
    <name type="scientific">Ulvibacterium marinum</name>
    <dbReference type="NCBI Taxonomy" id="2419782"/>
    <lineage>
        <taxon>Bacteria</taxon>
        <taxon>Pseudomonadati</taxon>
        <taxon>Bacteroidota</taxon>
        <taxon>Flavobacteriia</taxon>
        <taxon>Flavobacteriales</taxon>
        <taxon>Flavobacteriaceae</taxon>
        <taxon>Ulvibacterium</taxon>
    </lineage>
</organism>
<dbReference type="PANTHER" id="PTHR36842:SF1">
    <property type="entry name" value="PROTEIN TOLB"/>
    <property type="match status" value="1"/>
</dbReference>
<keyword evidence="3" id="KW-1185">Reference proteome</keyword>